<feature type="domain" description="TonB-dependent receptor plug" evidence="11">
    <location>
        <begin position="139"/>
        <end position="219"/>
    </location>
</feature>
<evidence type="ECO:0000256" key="3">
    <source>
        <dbReference type="ARBA" id="ARBA00022452"/>
    </source>
</evidence>
<keyword evidence="4 8" id="KW-0812">Transmembrane</keyword>
<reference evidence="12 13" key="1">
    <citation type="journal article" date="2011" name="Stand. Genomic Sci.">
        <title>Complete genome sequence of Marivirga tractuosa type strain (H-43).</title>
        <authorList>
            <person name="Pagani I."/>
            <person name="Chertkov O."/>
            <person name="Lapidus A."/>
            <person name="Lucas S."/>
            <person name="Del Rio T.G."/>
            <person name="Tice H."/>
            <person name="Copeland A."/>
            <person name="Cheng J.F."/>
            <person name="Nolan M."/>
            <person name="Saunders E."/>
            <person name="Pitluck S."/>
            <person name="Held B."/>
            <person name="Goodwin L."/>
            <person name="Liolios K."/>
            <person name="Ovchinikova G."/>
            <person name="Ivanova N."/>
            <person name="Mavromatis K."/>
            <person name="Pati A."/>
            <person name="Chen A."/>
            <person name="Palaniappan K."/>
            <person name="Land M."/>
            <person name="Hauser L."/>
            <person name="Jeffries C.D."/>
            <person name="Detter J.C."/>
            <person name="Han C."/>
            <person name="Tapia R."/>
            <person name="Ngatchou-Djao O.D."/>
            <person name="Rohde M."/>
            <person name="Goker M."/>
            <person name="Spring S."/>
            <person name="Sikorski J."/>
            <person name="Woyke T."/>
            <person name="Bristow J."/>
            <person name="Eisen J.A."/>
            <person name="Markowitz V."/>
            <person name="Hugenholtz P."/>
            <person name="Klenk H.P."/>
            <person name="Kyrpides N.C."/>
        </authorList>
    </citation>
    <scope>NUCLEOTIDE SEQUENCE [LARGE SCALE GENOMIC DNA]</scope>
    <source>
        <strain evidence="13">ATCC 23168 / DSM 4126 / NBRC 15989 / NCIMB 1408 / VKM B-1430 / H-43</strain>
    </source>
</reference>
<dbReference type="PANTHER" id="PTHR30069">
    <property type="entry name" value="TONB-DEPENDENT OUTER MEMBRANE RECEPTOR"/>
    <property type="match status" value="1"/>
</dbReference>
<keyword evidence="3 8" id="KW-1134">Transmembrane beta strand</keyword>
<keyword evidence="13" id="KW-1185">Reference proteome</keyword>
<dbReference type="KEGG" id="mtt:Ftrac_2704"/>
<evidence type="ECO:0000256" key="5">
    <source>
        <dbReference type="ARBA" id="ARBA00023077"/>
    </source>
</evidence>
<evidence type="ECO:0000256" key="2">
    <source>
        <dbReference type="ARBA" id="ARBA00022448"/>
    </source>
</evidence>
<evidence type="ECO:0000256" key="8">
    <source>
        <dbReference type="PROSITE-ProRule" id="PRU01360"/>
    </source>
</evidence>
<dbReference type="PROSITE" id="PS52016">
    <property type="entry name" value="TONB_DEPENDENT_REC_3"/>
    <property type="match status" value="1"/>
</dbReference>
<dbReference type="PANTHER" id="PTHR30069:SF49">
    <property type="entry name" value="OUTER MEMBRANE PROTEIN C"/>
    <property type="match status" value="1"/>
</dbReference>
<dbReference type="InterPro" id="IPR012910">
    <property type="entry name" value="Plug_dom"/>
</dbReference>
<dbReference type="InterPro" id="IPR000531">
    <property type="entry name" value="Beta-barrel_TonB"/>
</dbReference>
<dbReference type="InterPro" id="IPR036942">
    <property type="entry name" value="Beta-barrel_TonB_sf"/>
</dbReference>
<gene>
    <name evidence="12" type="ordered locus">Ftrac_2704</name>
</gene>
<protein>
    <submittedName>
        <fullName evidence="12">TonB-dependent receptor</fullName>
    </submittedName>
</protein>
<dbReference type="RefSeq" id="WP_013454825.1">
    <property type="nucleotide sequence ID" value="NC_014759.1"/>
</dbReference>
<dbReference type="Pfam" id="PF07715">
    <property type="entry name" value="Plug"/>
    <property type="match status" value="1"/>
</dbReference>
<dbReference type="HOGENOM" id="CLU_014873_2_1_10"/>
<proteinExistence type="inferred from homology"/>
<organism evidence="12 13">
    <name type="scientific">Marivirga tractuosa (strain ATCC 23168 / DSM 4126 / NBRC 15989 / NCIMB 1408 / VKM B-1430 / H-43)</name>
    <name type="common">Microscilla tractuosa</name>
    <name type="synonym">Flexibacter tractuosus</name>
    <dbReference type="NCBI Taxonomy" id="643867"/>
    <lineage>
        <taxon>Bacteria</taxon>
        <taxon>Pseudomonadati</taxon>
        <taxon>Bacteroidota</taxon>
        <taxon>Cytophagia</taxon>
        <taxon>Cytophagales</taxon>
        <taxon>Marivirgaceae</taxon>
        <taxon>Marivirga</taxon>
    </lineage>
</organism>
<dbReference type="Gene3D" id="2.170.130.10">
    <property type="entry name" value="TonB-dependent receptor, plug domain"/>
    <property type="match status" value="1"/>
</dbReference>
<evidence type="ECO:0000256" key="7">
    <source>
        <dbReference type="ARBA" id="ARBA00023237"/>
    </source>
</evidence>
<dbReference type="Gene3D" id="2.40.170.20">
    <property type="entry name" value="TonB-dependent receptor, beta-barrel domain"/>
    <property type="match status" value="1"/>
</dbReference>
<dbReference type="SUPFAM" id="SSF56935">
    <property type="entry name" value="Porins"/>
    <property type="match status" value="1"/>
</dbReference>
<evidence type="ECO:0000256" key="4">
    <source>
        <dbReference type="ARBA" id="ARBA00022692"/>
    </source>
</evidence>
<dbReference type="AlphaFoldDB" id="E4TR01"/>
<sequence>MIHSITMPKAILLLLAVLIGLSAYAQKKEKLKFLDADTKEPIVGLYYQYAKQYGASNESGEIELYFVEGERLVLSHINYGKWQLKSNEISEALKSNEPLLRTKHIEILQPVSVISLRPNLAEKDEQLSLNDTEKIHHDAGAILSLNPAINAIRKSPAFGFDPVMRGFKYDQLNVVIDGLQSANAACPNRMDPGSSQIMLNQIKKVEILKGPHALRYGNAFGTINFVSESPVFTPELALRGRASALYETNGNVIRNEAKVGLSSAQLNAGLLFSYSEGNDYTDGNGKTVPSNFLRGSLGAYLHYKPSNADLFSLTVNRNFARDVDFPTLGMDLRTDDTWMLNAEYERILQGRFFTKWVNKGYYTKVDHLMDNLLKPLDPRMMNASTPAETENFGYRSELQKLSENAQFYLGLDYKSESAEGEREREFVIGPNAGMKLYDNPWQKGKIEKSSVFSSYAYQLGIHSFHASARIEYNRAQSLNTEEAFEDFYETTNANQVNPAISLGYKAEWSDKLSTAIWLARAQRSAGLTERYINYFAVGMDPYELLGNPGLKAEKNNQMDWIISYDEINWQAEVNLFASYLTDYIGGEKTNLQPKLMNSPGVRQFVNIGEVFKTGFEFNFNHLISENFSQSAQLAYTYAENLSWEEPLAEIAPLDLRYSISANFLDNRGLISLNFRYVDQQNRVSTEFGEMDSPSFYLLGFESSFKFTTDWQLKLGASNLLNQAYYEHLNRPILATGEKIYAPGRNFYTMLIYRF</sequence>
<dbReference type="STRING" id="643867.Ftrac_2704"/>
<evidence type="ECO:0000259" key="11">
    <source>
        <dbReference type="Pfam" id="PF07715"/>
    </source>
</evidence>
<keyword evidence="5 9" id="KW-0798">TonB box</keyword>
<keyword evidence="7 8" id="KW-0998">Cell outer membrane</keyword>
<comment type="similarity">
    <text evidence="8 9">Belongs to the TonB-dependent receptor family.</text>
</comment>
<accession>E4TR01</accession>
<evidence type="ECO:0000313" key="13">
    <source>
        <dbReference type="Proteomes" id="UP000008720"/>
    </source>
</evidence>
<evidence type="ECO:0000313" key="12">
    <source>
        <dbReference type="EMBL" id="ADR22682.1"/>
    </source>
</evidence>
<evidence type="ECO:0000259" key="10">
    <source>
        <dbReference type="Pfam" id="PF00593"/>
    </source>
</evidence>
<evidence type="ECO:0000256" key="6">
    <source>
        <dbReference type="ARBA" id="ARBA00023136"/>
    </source>
</evidence>
<keyword evidence="6 8" id="KW-0472">Membrane</keyword>
<dbReference type="Pfam" id="PF00593">
    <property type="entry name" value="TonB_dep_Rec_b-barrel"/>
    <property type="match status" value="1"/>
</dbReference>
<dbReference type="InterPro" id="IPR039426">
    <property type="entry name" value="TonB-dep_rcpt-like"/>
</dbReference>
<dbReference type="InterPro" id="IPR037066">
    <property type="entry name" value="Plug_dom_sf"/>
</dbReference>
<dbReference type="Proteomes" id="UP000008720">
    <property type="component" value="Chromosome"/>
</dbReference>
<comment type="subcellular location">
    <subcellularLocation>
        <location evidence="1 8">Cell outer membrane</location>
        <topology evidence="1 8">Multi-pass membrane protein</topology>
    </subcellularLocation>
</comment>
<dbReference type="GO" id="GO:0015344">
    <property type="term" value="F:siderophore uptake transmembrane transporter activity"/>
    <property type="evidence" value="ECO:0007669"/>
    <property type="project" value="TreeGrafter"/>
</dbReference>
<keyword evidence="2 8" id="KW-0813">Transport</keyword>
<keyword evidence="12" id="KW-0675">Receptor</keyword>
<evidence type="ECO:0000256" key="1">
    <source>
        <dbReference type="ARBA" id="ARBA00004571"/>
    </source>
</evidence>
<feature type="domain" description="TonB-dependent receptor-like beta-barrel" evidence="10">
    <location>
        <begin position="279"/>
        <end position="719"/>
    </location>
</feature>
<name>E4TR01_MARTH</name>
<evidence type="ECO:0000256" key="9">
    <source>
        <dbReference type="RuleBase" id="RU003357"/>
    </source>
</evidence>
<dbReference type="EMBL" id="CP002349">
    <property type="protein sequence ID" value="ADR22682.1"/>
    <property type="molecule type" value="Genomic_DNA"/>
</dbReference>
<dbReference type="OrthoDB" id="9764669at2"/>
<dbReference type="GO" id="GO:0009279">
    <property type="term" value="C:cell outer membrane"/>
    <property type="evidence" value="ECO:0007669"/>
    <property type="project" value="UniProtKB-SubCell"/>
</dbReference>
<dbReference type="eggNOG" id="COG4771">
    <property type="taxonomic scope" value="Bacteria"/>
</dbReference>
<dbReference type="GO" id="GO:0044718">
    <property type="term" value="P:siderophore transmembrane transport"/>
    <property type="evidence" value="ECO:0007669"/>
    <property type="project" value="TreeGrafter"/>
</dbReference>